<dbReference type="Proteomes" id="UP000182836">
    <property type="component" value="Unassembled WGS sequence"/>
</dbReference>
<evidence type="ECO:0000256" key="1">
    <source>
        <dbReference type="SAM" id="MobiDB-lite"/>
    </source>
</evidence>
<organism evidence="2 4">
    <name type="scientific">Aneurinibacillus migulanus</name>
    <name type="common">Bacillus migulanus</name>
    <dbReference type="NCBI Taxonomy" id="47500"/>
    <lineage>
        <taxon>Bacteria</taxon>
        <taxon>Bacillati</taxon>
        <taxon>Bacillota</taxon>
        <taxon>Bacilli</taxon>
        <taxon>Bacillales</taxon>
        <taxon>Paenibacillaceae</taxon>
        <taxon>Aneurinibacillus group</taxon>
        <taxon>Aneurinibacillus</taxon>
    </lineage>
</organism>
<feature type="region of interest" description="Disordered" evidence="1">
    <location>
        <begin position="80"/>
        <end position="109"/>
    </location>
</feature>
<name>A0A0D1X5H1_ANEMI</name>
<dbReference type="AlphaFoldDB" id="A0A0D1X5H1"/>
<gene>
    <name evidence="2" type="ORF">AF333_10770</name>
    <name evidence="3" type="ORF">SAMN04487909_103335</name>
</gene>
<accession>A0A0D1X5H1</accession>
<protein>
    <submittedName>
        <fullName evidence="2">Uncharacterized protein</fullName>
    </submittedName>
</protein>
<evidence type="ECO:0000313" key="5">
    <source>
        <dbReference type="Proteomes" id="UP000182836"/>
    </source>
</evidence>
<reference evidence="3 5" key="2">
    <citation type="submission" date="2016-10" db="EMBL/GenBank/DDBJ databases">
        <authorList>
            <person name="de Groot N.N."/>
        </authorList>
    </citation>
    <scope>NUCLEOTIDE SEQUENCE [LARGE SCALE GENOMIC DNA]</scope>
    <source>
        <strain evidence="3 5">DSM 2895</strain>
    </source>
</reference>
<dbReference type="Proteomes" id="UP000037269">
    <property type="component" value="Unassembled WGS sequence"/>
</dbReference>
<reference evidence="2 4" key="1">
    <citation type="submission" date="2015-07" db="EMBL/GenBank/DDBJ databases">
        <title>Fjat-14205 dsm 2895.</title>
        <authorList>
            <person name="Liu B."/>
            <person name="Wang J."/>
            <person name="Zhu Y."/>
            <person name="Liu G."/>
            <person name="Chen Q."/>
            <person name="Chen Z."/>
            <person name="Lan J."/>
            <person name="Che J."/>
            <person name="Ge C."/>
            <person name="Shi H."/>
            <person name="Pan Z."/>
            <person name="Liu X."/>
        </authorList>
    </citation>
    <scope>NUCLEOTIDE SEQUENCE [LARGE SCALE GENOMIC DNA]</scope>
    <source>
        <strain evidence="2 4">DSM 2895</strain>
    </source>
</reference>
<evidence type="ECO:0000313" key="2">
    <source>
        <dbReference type="EMBL" id="KON95893.1"/>
    </source>
</evidence>
<dbReference type="RefSeq" id="WP_043069123.1">
    <property type="nucleotide sequence ID" value="NZ_BJOA01000349.1"/>
</dbReference>
<dbReference type="GeneID" id="42305676"/>
<dbReference type="EMBL" id="FNED01000003">
    <property type="protein sequence ID" value="SDI39878.1"/>
    <property type="molecule type" value="Genomic_DNA"/>
</dbReference>
<keyword evidence="4" id="KW-1185">Reference proteome</keyword>
<evidence type="ECO:0000313" key="4">
    <source>
        <dbReference type="Proteomes" id="UP000037269"/>
    </source>
</evidence>
<dbReference type="EMBL" id="LGUG01000004">
    <property type="protein sequence ID" value="KON95893.1"/>
    <property type="molecule type" value="Genomic_DNA"/>
</dbReference>
<proteinExistence type="predicted"/>
<sequence>MGFKDVVIAILSLADLDTFKKNIQEQWAKIKAIVADIQSSNLKKEQENREAMWLWRKCGGYFYGAKTTVCAASSYYNASSKSGVGRMRESSSGAGKTTVGAEETEHEER</sequence>
<dbReference type="OrthoDB" id="9898513at2"/>
<dbReference type="PATRIC" id="fig|47500.8.peg.5269"/>
<evidence type="ECO:0000313" key="3">
    <source>
        <dbReference type="EMBL" id="SDI39878.1"/>
    </source>
</evidence>